<dbReference type="PANTHER" id="PTHR10039">
    <property type="entry name" value="AMELOGENIN"/>
    <property type="match status" value="1"/>
</dbReference>
<evidence type="ECO:0000313" key="6">
    <source>
        <dbReference type="EMBL" id="KAF5674689.1"/>
    </source>
</evidence>
<evidence type="ECO:0000256" key="4">
    <source>
        <dbReference type="SAM" id="MobiDB-lite"/>
    </source>
</evidence>
<protein>
    <submittedName>
        <fullName evidence="6">Nacht ankyrin containing protein</fullName>
    </submittedName>
</protein>
<feature type="region of interest" description="Disordered" evidence="4">
    <location>
        <begin position="249"/>
        <end position="281"/>
    </location>
</feature>
<dbReference type="SUPFAM" id="SSF52540">
    <property type="entry name" value="P-loop containing nucleoside triphosphate hydrolases"/>
    <property type="match status" value="1"/>
</dbReference>
<dbReference type="InterPro" id="IPR056125">
    <property type="entry name" value="DUF7708"/>
</dbReference>
<evidence type="ECO:0000256" key="1">
    <source>
        <dbReference type="ARBA" id="ARBA00022737"/>
    </source>
</evidence>
<dbReference type="Gene3D" id="1.25.40.20">
    <property type="entry name" value="Ankyrin repeat-containing domain"/>
    <property type="match status" value="3"/>
</dbReference>
<dbReference type="Pfam" id="PF24809">
    <property type="entry name" value="DUF7708"/>
    <property type="match status" value="1"/>
</dbReference>
<feature type="repeat" description="ANK" evidence="2">
    <location>
        <begin position="980"/>
        <end position="1004"/>
    </location>
</feature>
<dbReference type="PROSITE" id="PS50297">
    <property type="entry name" value="ANK_REP_REGION"/>
    <property type="match status" value="3"/>
</dbReference>
<dbReference type="Proteomes" id="UP000562682">
    <property type="component" value="Unassembled WGS sequence"/>
</dbReference>
<feature type="domain" description="NACHT" evidence="5">
    <location>
        <begin position="353"/>
        <end position="476"/>
    </location>
</feature>
<evidence type="ECO:0000256" key="2">
    <source>
        <dbReference type="PROSITE-ProRule" id="PRU00023"/>
    </source>
</evidence>
<evidence type="ECO:0000313" key="7">
    <source>
        <dbReference type="Proteomes" id="UP000562682"/>
    </source>
</evidence>
<comment type="caution">
    <text evidence="6">The sequence shown here is derived from an EMBL/GenBank/DDBJ whole genome shotgun (WGS) entry which is preliminary data.</text>
</comment>
<dbReference type="PROSITE" id="PS50088">
    <property type="entry name" value="ANK_REPEAT"/>
    <property type="match status" value="4"/>
</dbReference>
<keyword evidence="3" id="KW-0175">Coiled coil</keyword>
<feature type="repeat" description="ANK" evidence="2">
    <location>
        <begin position="1670"/>
        <end position="1702"/>
    </location>
</feature>
<evidence type="ECO:0000256" key="3">
    <source>
        <dbReference type="SAM" id="Coils"/>
    </source>
</evidence>
<reference evidence="6 7" key="1">
    <citation type="submission" date="2020-05" db="EMBL/GenBank/DDBJ databases">
        <title>Identification and distribution of gene clusters putatively required for synthesis of sphingolipid metabolism inhibitors in phylogenetically diverse species of the filamentous fungus Fusarium.</title>
        <authorList>
            <person name="Kim H.-S."/>
            <person name="Busman M."/>
            <person name="Brown D.W."/>
            <person name="Divon H."/>
            <person name="Uhlig S."/>
            <person name="Proctor R.H."/>
        </authorList>
    </citation>
    <scope>NUCLEOTIDE SEQUENCE [LARGE SCALE GENOMIC DNA]</scope>
    <source>
        <strain evidence="6 7">NRRL 25311</strain>
    </source>
</reference>
<organism evidence="6 7">
    <name type="scientific">Fusarium denticulatum</name>
    <dbReference type="NCBI Taxonomy" id="48507"/>
    <lineage>
        <taxon>Eukaryota</taxon>
        <taxon>Fungi</taxon>
        <taxon>Dikarya</taxon>
        <taxon>Ascomycota</taxon>
        <taxon>Pezizomycotina</taxon>
        <taxon>Sordariomycetes</taxon>
        <taxon>Hypocreomycetidae</taxon>
        <taxon>Hypocreales</taxon>
        <taxon>Nectriaceae</taxon>
        <taxon>Fusarium</taxon>
        <taxon>Fusarium fujikuroi species complex</taxon>
    </lineage>
</organism>
<dbReference type="InterPro" id="IPR027417">
    <property type="entry name" value="P-loop_NTPase"/>
</dbReference>
<keyword evidence="2" id="KW-0040">ANK repeat</keyword>
<dbReference type="Pfam" id="PF24883">
    <property type="entry name" value="NPHP3_N"/>
    <property type="match status" value="2"/>
</dbReference>
<gene>
    <name evidence="6" type="ORF">FDENT_9945</name>
</gene>
<dbReference type="InterPro" id="IPR002110">
    <property type="entry name" value="Ankyrin_rpt"/>
</dbReference>
<dbReference type="InterPro" id="IPR056884">
    <property type="entry name" value="NPHP3-like_N"/>
</dbReference>
<proteinExistence type="predicted"/>
<dbReference type="SMART" id="SM00248">
    <property type="entry name" value="ANK"/>
    <property type="match status" value="8"/>
</dbReference>
<name>A0A8H5WYI2_9HYPO</name>
<dbReference type="InterPro" id="IPR036770">
    <property type="entry name" value="Ankyrin_rpt-contain_sf"/>
</dbReference>
<dbReference type="PANTHER" id="PTHR10039:SF5">
    <property type="entry name" value="NACHT DOMAIN-CONTAINING PROTEIN"/>
    <property type="match status" value="1"/>
</dbReference>
<dbReference type="SUPFAM" id="SSF48403">
    <property type="entry name" value="Ankyrin repeat"/>
    <property type="match status" value="2"/>
</dbReference>
<dbReference type="InterPro" id="IPR007111">
    <property type="entry name" value="NACHT_NTPase"/>
</dbReference>
<dbReference type="PROSITE" id="PS50837">
    <property type="entry name" value="NACHT"/>
    <property type="match status" value="1"/>
</dbReference>
<dbReference type="Gene3D" id="3.40.50.300">
    <property type="entry name" value="P-loop containing nucleotide triphosphate hydrolases"/>
    <property type="match status" value="2"/>
</dbReference>
<dbReference type="Pfam" id="PF00023">
    <property type="entry name" value="Ank"/>
    <property type="match status" value="1"/>
</dbReference>
<keyword evidence="1" id="KW-0677">Repeat</keyword>
<feature type="repeat" description="ANK" evidence="2">
    <location>
        <begin position="884"/>
        <end position="910"/>
    </location>
</feature>
<feature type="repeat" description="ANK" evidence="2">
    <location>
        <begin position="1014"/>
        <end position="1037"/>
    </location>
</feature>
<sequence length="1861" mass="210182">MLTARPADCIHTLVPIVQQFGSGQACFLGASLGQAANPVPPTFASDMDALEAPETAYLRAATDSTHLAIILRCDKSRIEWPDLSLVPPNPSKASRPALLPIMQVWIAIIKPTQACQLSRPVDTSVFAKLSVPSKMPDAERFALDKNKLDDFIEFLQAPIDAPAEDCNRMAKTLHGPSSHELFSLVFLPPSANIVSATTDHASPPSYRVYRYQLGPALTRGWLSSLLPIAASENIPTSFDRCVNIETAVSNSTQMRHNPSPGQNSQKSTFGAYGSSTQNNNTGPGVQVSHSVISGGVNISHQLPSFSPQESCSQTLAFQEMNQRGHGVETATHATCEWLFKNSTYRSWQTSNRGLLWIRGHPGSGKSTLLKHVLGAIEKNNDDRKDVILSFFFHGRGVELQKKPIGLFRSLLFQLLHSAPETLQNLIATCETNISTRGSYGDKWSWDENELLVHLESSVNQLLEERSIWLFIDALDESGHENARKLVAKLEKLTGAPETSFKFRTCFTCRNYPRLALRYGCEIIIDKEVEQDISTYVKEKFLTQKAQIPPNIMETITHRAKGIFLWARLVSERVINRMMDNWKWDSIEAEIDLIPDELDQLYEQLLDRMEDASLRLVRWLCYSIRPLSPQALQCAIKFDEVVVEELQSPQPRVLHDRIDMGNYTGDIKFETEVLGLTRGLAEVVFSTYGQPTVQFIHESVRDFFMRKDLLNRLTTLHARGAEMAEWTRANEVGRTHYWMSRVCLHYLAIQNSDEVSLGDTKSVVEIMLADPFLVYATLSWIDHARESERLTVAQHDLLHYFRWPSEDLVQRWTLLYRNHPLLSSYSTKRFKYMPYGNFMSELDDGPPVGIKMIHLLSRYNLIQPLRTLLRSSDQGSNYVNSKTSRGRTALSFAAESGHTSIVALLLEQQAQGTWPIFVVELRDLISDLINLPIIKHFIAVLKRGNKLWTWILLRTGTKELVSAIRKAFNVANLDPNARDDCGRTPIFFAAENGHKAVVKLLLATGKVGIYATDVYGRSPLHRAVERGHKSIVKLFIKNDNFNVNRQDRYGRTPLFVAAENGHDTLVSSNPTIAALVWGSVKMTIMIILNAVPYYEAFVELCMELGRICPRFEQYQALFPASERLQNTLCTFNATIIQCCRRVLAMPKRSSGWTSPLNPAFWQSLQQVLESDLQKLRDHIKNVNKEIRFAVDQSQHRNNELQRLENAQAGRSRRSLSRFMSRTRDDFGRAHQKQYPKSAEWIFGTDEFKRWVNGPTPSLLWCSGKMGSGKSIISPESHVTFFFSRFDDSESMRAETILRALVRQLITIQEVPGPTKQVLETLQIASDDISSKLSQLLTRLLSRKGPTSWVILDSINECQREERQILIKVLRSMLDDGVNARLFMTSRDYLDSVFKGDNVNLEQISMNCSLAQYGMAQLVDQAVQKCIDVEELLVSDQTLIAEIKNTLTKHADGMILWVTLILRHLCSQPNNESVREAITLKRKDSIVQALILWIVAAKQPLTLSQLKECCLIKPLQEYTIRDRYVNRIHHIENWFQGLVEIDYETKTVHFIRACVQQSFLAAPDNPALSNFHVRIRDADRHIGEICVTHSALLHVIATSTERIEQYHTVLFDYVLEHIDANLLQRMLNTETCRSTFNLLCWKAATYGRLDIIEALFEGGVDINAYGSLSDILNRLPLIEAAENGHIEVMEYLPQKGANPNSQTHLYRSALEPAAKLGGLKGLQACRLLIDAGANARDTDALLSPCAHGDRDIIKLLLTADDDVNASYPARQWKLPTNDGPFVYQDNTPLLEAFSIPKPEVDIIELLIGAGAKINILVCRTDVVEISPTRAEAKFRIQGQAQAWPDLKSRIRQMAAESEKDFDG</sequence>
<accession>A0A8H5WYI2</accession>
<dbReference type="EMBL" id="JAAOAK010000313">
    <property type="protein sequence ID" value="KAF5674689.1"/>
    <property type="molecule type" value="Genomic_DNA"/>
</dbReference>
<dbReference type="PROSITE" id="PS51257">
    <property type="entry name" value="PROKAR_LIPOPROTEIN"/>
    <property type="match status" value="1"/>
</dbReference>
<evidence type="ECO:0000259" key="5">
    <source>
        <dbReference type="PROSITE" id="PS50837"/>
    </source>
</evidence>
<keyword evidence="7" id="KW-1185">Reference proteome</keyword>
<feature type="coiled-coil region" evidence="3">
    <location>
        <begin position="1164"/>
        <end position="1191"/>
    </location>
</feature>
<dbReference type="Pfam" id="PF12796">
    <property type="entry name" value="Ank_2"/>
    <property type="match status" value="2"/>
</dbReference>